<feature type="binding site" evidence="13">
    <location>
        <position position="155"/>
    </location>
    <ligand>
        <name>substrate</name>
    </ligand>
</feature>
<feature type="binding site" evidence="11">
    <location>
        <position position="163"/>
    </location>
    <ligand>
        <name>(2R)-2-phosphoglycerate</name>
        <dbReference type="ChEBI" id="CHEBI:58289"/>
    </ligand>
</feature>
<dbReference type="FunFam" id="3.30.390.10:FF:000001">
    <property type="entry name" value="Enolase"/>
    <property type="match status" value="1"/>
</dbReference>
<dbReference type="InterPro" id="IPR036849">
    <property type="entry name" value="Enolase-like_C_sf"/>
</dbReference>
<comment type="function">
    <text evidence="11">Catalyzes the reversible conversion of 2-phosphoglycerate (2-PG) into phosphoenolpyruvate (PEP). It is essential for the degradation of carbohydrates via glycolysis.</text>
</comment>
<dbReference type="UniPathway" id="UPA00109">
    <property type="reaction ID" value="UER00187"/>
</dbReference>
<evidence type="ECO:0000256" key="5">
    <source>
        <dbReference type="ARBA" id="ARBA00022490"/>
    </source>
</evidence>
<dbReference type="SUPFAM" id="SSF51604">
    <property type="entry name" value="Enolase C-terminal domain-like"/>
    <property type="match status" value="1"/>
</dbReference>
<dbReference type="AlphaFoldDB" id="A0A5N6RY46"/>
<feature type="binding site" evidence="11">
    <location>
        <position position="366"/>
    </location>
    <ligand>
        <name>(2R)-2-phosphoglycerate</name>
        <dbReference type="ChEBI" id="CHEBI:58289"/>
    </ligand>
</feature>
<keyword evidence="5 11" id="KW-0963">Cytoplasm</keyword>
<feature type="domain" description="Enolase N-terminal" evidence="16">
    <location>
        <begin position="4"/>
        <end position="134"/>
    </location>
</feature>
<dbReference type="GO" id="GO:0000287">
    <property type="term" value="F:magnesium ion binding"/>
    <property type="evidence" value="ECO:0007669"/>
    <property type="project" value="UniProtKB-UniRule"/>
</dbReference>
<dbReference type="Gene3D" id="3.30.390.10">
    <property type="entry name" value="Enolase-like, N-terminal domain"/>
    <property type="match status" value="1"/>
</dbReference>
<comment type="subcellular location">
    <subcellularLocation>
        <location evidence="11">Cytoplasm</location>
    </subcellularLocation>
    <subcellularLocation>
        <location evidence="11">Secreted</location>
    </subcellularLocation>
    <subcellularLocation>
        <location evidence="11">Cell surface</location>
    </subcellularLocation>
    <text evidence="11">Fractions of enolase are present in both the cytoplasm and on the cell surface.</text>
</comment>
<feature type="domain" description="Enolase C-terminal TIM barrel" evidence="15">
    <location>
        <begin position="139"/>
        <end position="425"/>
    </location>
</feature>
<feature type="binding site" evidence="11 14">
    <location>
        <position position="242"/>
    </location>
    <ligand>
        <name>Mg(2+)</name>
        <dbReference type="ChEBI" id="CHEBI:18420"/>
    </ligand>
</feature>
<feature type="binding site" evidence="11">
    <location>
        <position position="388"/>
    </location>
    <ligand>
        <name>(2R)-2-phosphoglycerate</name>
        <dbReference type="ChEBI" id="CHEBI:58289"/>
    </ligand>
</feature>
<feature type="binding site" evidence="13">
    <location>
        <begin position="364"/>
        <end position="367"/>
    </location>
    <ligand>
        <name>substrate</name>
    </ligand>
</feature>
<dbReference type="GO" id="GO:0005576">
    <property type="term" value="C:extracellular region"/>
    <property type="evidence" value="ECO:0007669"/>
    <property type="project" value="UniProtKB-SubCell"/>
</dbReference>
<dbReference type="RefSeq" id="WP_152580136.1">
    <property type="nucleotide sequence ID" value="NZ_JALCCS010000044.1"/>
</dbReference>
<dbReference type="PIRSF" id="PIRSF001400">
    <property type="entry name" value="Enolase"/>
    <property type="match status" value="1"/>
</dbReference>
<feature type="binding site" evidence="13">
    <location>
        <position position="285"/>
    </location>
    <ligand>
        <name>substrate</name>
    </ligand>
</feature>
<dbReference type="SUPFAM" id="SSF54826">
    <property type="entry name" value="Enolase N-terminal domain-like"/>
    <property type="match status" value="1"/>
</dbReference>
<evidence type="ECO:0000256" key="3">
    <source>
        <dbReference type="ARBA" id="ARBA00012058"/>
    </source>
</evidence>
<dbReference type="SFLD" id="SFLDG00178">
    <property type="entry name" value="enolase"/>
    <property type="match status" value="1"/>
</dbReference>
<proteinExistence type="inferred from homology"/>
<dbReference type="EMBL" id="QDAG01000002">
    <property type="protein sequence ID" value="KAE8129653.1"/>
    <property type="molecule type" value="Genomic_DNA"/>
</dbReference>
<dbReference type="SFLD" id="SFLDF00002">
    <property type="entry name" value="enolase"/>
    <property type="match status" value="1"/>
</dbReference>
<dbReference type="Pfam" id="PF03952">
    <property type="entry name" value="Enolase_N"/>
    <property type="match status" value="1"/>
</dbReference>
<keyword evidence="10 11" id="KW-0456">Lyase</keyword>
<dbReference type="NCBIfam" id="TIGR01060">
    <property type="entry name" value="eno"/>
    <property type="match status" value="1"/>
</dbReference>
<protein>
    <recommendedName>
        <fullName evidence="4 11">Enolase</fullName>
        <ecNumber evidence="3 11">4.2.1.11</ecNumber>
    </recommendedName>
    <alternativeName>
        <fullName evidence="11">2-phospho-D-glycerate hydro-lyase</fullName>
    </alternativeName>
    <alternativeName>
        <fullName evidence="11">2-phosphoglycerate dehydratase</fullName>
    </alternativeName>
</protein>
<dbReference type="GO" id="GO:0009986">
    <property type="term" value="C:cell surface"/>
    <property type="evidence" value="ECO:0007669"/>
    <property type="project" value="UniProtKB-SubCell"/>
</dbReference>
<comment type="catalytic activity">
    <reaction evidence="11">
        <text>(2R)-2-phosphoglycerate = phosphoenolpyruvate + H2O</text>
        <dbReference type="Rhea" id="RHEA:10164"/>
        <dbReference type="ChEBI" id="CHEBI:15377"/>
        <dbReference type="ChEBI" id="CHEBI:58289"/>
        <dbReference type="ChEBI" id="CHEBI:58702"/>
        <dbReference type="EC" id="4.2.1.11"/>
    </reaction>
</comment>
<keyword evidence="8 11" id="KW-0460">Magnesium</keyword>
<feature type="binding site" evidence="11 14">
    <location>
        <position position="285"/>
    </location>
    <ligand>
        <name>Mg(2+)</name>
        <dbReference type="ChEBI" id="CHEBI:18420"/>
    </ligand>
</feature>
<dbReference type="PANTHER" id="PTHR11902">
    <property type="entry name" value="ENOLASE"/>
    <property type="match status" value="1"/>
</dbReference>
<accession>A0A5N6RY46</accession>
<evidence type="ECO:0000313" key="18">
    <source>
        <dbReference type="Proteomes" id="UP000325415"/>
    </source>
</evidence>
<dbReference type="InterPro" id="IPR020809">
    <property type="entry name" value="Enolase_CS"/>
</dbReference>
<sequence length="429" mass="46117">MSNITNIHAREILDSRGNPTLEVELTTADGQFGLGFVPSGASTGEAEAWELRDGDKQRYDGKGVLSVVDNVNTTIADAVRGLDAADQRGLDRALIELDGTDNKSKLGANAILGVSLAALHASAQSAGLPLYRYLGGTNGFTLPVTCMNVLNGGAHADSNVDIQEFMLAPIGFDTYHEALRANVETYHTLKSILKDRGLGTGLGDEGGFAPNLKSNAEAMDLLVEAIDKAGYRPGEQIALCFDAAASEFYDKEKGVYRFDGDERTGAEMADYYESLLAKYPIISMEDPFEENAWGDFAALTAKIGDKMQIVGDDIFVTNPKRLQRAIEEKTANSLLVKLNQIGTVSETLDAMNLAYRNGFTTMVSHRSGETPDATIADLTVGMNAMQLKSGAPARGERIAKYNQLLRIEERLGGDAQYAGAKAFPRIAAK</sequence>
<dbReference type="PANTHER" id="PTHR11902:SF1">
    <property type="entry name" value="ENOLASE"/>
    <property type="match status" value="1"/>
</dbReference>
<keyword evidence="18" id="KW-1185">Reference proteome</keyword>
<dbReference type="SFLD" id="SFLDS00001">
    <property type="entry name" value="Enolase"/>
    <property type="match status" value="1"/>
</dbReference>
<evidence type="ECO:0000256" key="4">
    <source>
        <dbReference type="ARBA" id="ARBA00017068"/>
    </source>
</evidence>
<evidence type="ECO:0000256" key="10">
    <source>
        <dbReference type="ARBA" id="ARBA00023239"/>
    </source>
</evidence>
<feature type="binding site" evidence="13">
    <location>
        <position position="388"/>
    </location>
    <ligand>
        <name>substrate</name>
    </ligand>
</feature>
<evidence type="ECO:0000256" key="12">
    <source>
        <dbReference type="PIRSR" id="PIRSR001400-1"/>
    </source>
</evidence>
<feature type="active site" description="Proton donor" evidence="11 12">
    <location>
        <position position="205"/>
    </location>
</feature>
<feature type="binding site" evidence="13">
    <location>
        <position position="164"/>
    </location>
    <ligand>
        <name>substrate</name>
    </ligand>
</feature>
<evidence type="ECO:0000256" key="6">
    <source>
        <dbReference type="ARBA" id="ARBA00022525"/>
    </source>
</evidence>
<evidence type="ECO:0000256" key="9">
    <source>
        <dbReference type="ARBA" id="ARBA00023152"/>
    </source>
</evidence>
<evidence type="ECO:0000256" key="8">
    <source>
        <dbReference type="ARBA" id="ARBA00022842"/>
    </source>
</evidence>
<feature type="binding site" evidence="11">
    <location>
        <position position="337"/>
    </location>
    <ligand>
        <name>(2R)-2-phosphoglycerate</name>
        <dbReference type="ChEBI" id="CHEBI:58289"/>
    </ligand>
</feature>
<dbReference type="GO" id="GO:0000015">
    <property type="term" value="C:phosphopyruvate hydratase complex"/>
    <property type="evidence" value="ECO:0007669"/>
    <property type="project" value="InterPro"/>
</dbReference>
<keyword evidence="17" id="KW-0670">Pyruvate</keyword>
<dbReference type="GO" id="GO:0004634">
    <property type="term" value="F:phosphopyruvate hydratase activity"/>
    <property type="evidence" value="ECO:0007669"/>
    <property type="project" value="UniProtKB-UniRule"/>
</dbReference>
<evidence type="ECO:0000256" key="13">
    <source>
        <dbReference type="PIRSR" id="PIRSR001400-2"/>
    </source>
</evidence>
<keyword evidence="9 11" id="KW-0324">Glycolysis</keyword>
<keyword evidence="6 11" id="KW-0964">Secreted</keyword>
<dbReference type="CDD" id="cd03313">
    <property type="entry name" value="enolase"/>
    <property type="match status" value="1"/>
</dbReference>
<comment type="pathway">
    <text evidence="1 11">Carbohydrate degradation; glycolysis; pyruvate from D-glyceraldehyde 3-phosphate: step 4/5.</text>
</comment>
<comment type="cofactor">
    <cofactor evidence="11">
        <name>Mg(2+)</name>
        <dbReference type="ChEBI" id="CHEBI:18420"/>
    </cofactor>
    <text evidence="11">Binds a second Mg(2+) ion via substrate during catalysis.</text>
</comment>
<feature type="binding site" evidence="11 14">
    <location>
        <position position="312"/>
    </location>
    <ligand>
        <name>Mg(2+)</name>
        <dbReference type="ChEBI" id="CHEBI:18420"/>
    </ligand>
</feature>
<evidence type="ECO:0000259" key="16">
    <source>
        <dbReference type="SMART" id="SM01193"/>
    </source>
</evidence>
<dbReference type="SMART" id="SM01192">
    <property type="entry name" value="Enolase_C"/>
    <property type="match status" value="1"/>
</dbReference>
<feature type="binding site" evidence="13">
    <location>
        <position position="312"/>
    </location>
    <ligand>
        <name>substrate</name>
    </ligand>
</feature>
<evidence type="ECO:0000313" key="17">
    <source>
        <dbReference type="EMBL" id="KAE8129653.1"/>
    </source>
</evidence>
<dbReference type="EC" id="4.2.1.11" evidence="3 11"/>
<comment type="cofactor">
    <cofactor evidence="14">
        <name>Mg(2+)</name>
        <dbReference type="ChEBI" id="CHEBI:18420"/>
    </cofactor>
    <text evidence="14">Mg(2+) is required for catalysis and for stabilizing the dimer.</text>
</comment>
<dbReference type="FunFam" id="3.20.20.120:FF:000001">
    <property type="entry name" value="Enolase"/>
    <property type="match status" value="1"/>
</dbReference>
<dbReference type="InterPro" id="IPR020811">
    <property type="entry name" value="Enolase_N"/>
</dbReference>
<dbReference type="InterPro" id="IPR029017">
    <property type="entry name" value="Enolase-like_N"/>
</dbReference>
<dbReference type="InterPro" id="IPR000941">
    <property type="entry name" value="Enolase"/>
</dbReference>
<dbReference type="Proteomes" id="UP000325415">
    <property type="component" value="Unassembled WGS sequence"/>
</dbReference>
<dbReference type="PROSITE" id="PS00164">
    <property type="entry name" value="ENOLASE"/>
    <property type="match status" value="1"/>
</dbReference>
<comment type="caution">
    <text evidence="17">The sequence shown here is derived from an EMBL/GenBank/DDBJ whole genome shotgun (WGS) entry which is preliminary data.</text>
</comment>
<evidence type="ECO:0000256" key="1">
    <source>
        <dbReference type="ARBA" id="ARBA00005031"/>
    </source>
</evidence>
<evidence type="ECO:0000259" key="15">
    <source>
        <dbReference type="SMART" id="SM01192"/>
    </source>
</evidence>
<dbReference type="Pfam" id="PF00113">
    <property type="entry name" value="Enolase_C"/>
    <property type="match status" value="1"/>
</dbReference>
<dbReference type="GeneID" id="78126526"/>
<dbReference type="OrthoDB" id="9804716at2"/>
<dbReference type="InterPro" id="IPR020810">
    <property type="entry name" value="Enolase_C"/>
</dbReference>
<comment type="similarity">
    <text evidence="2 11">Belongs to the enolase family.</text>
</comment>
<evidence type="ECO:0000256" key="11">
    <source>
        <dbReference type="HAMAP-Rule" id="MF_00318"/>
    </source>
</evidence>
<keyword evidence="7 11" id="KW-0479">Metal-binding</keyword>
<reference evidence="17 18" key="1">
    <citation type="submission" date="2018-04" db="EMBL/GenBank/DDBJ databases">
        <authorList>
            <person name="Eckel V.P."/>
            <person name="Vogel R.F."/>
        </authorList>
    </citation>
    <scope>NUCLEOTIDE SEQUENCE [LARGE SCALE GENOMIC DNA]</scope>
    <source>
        <strain evidence="18">TMW 2.1764</strain>
    </source>
</reference>
<dbReference type="GO" id="GO:0006096">
    <property type="term" value="P:glycolytic process"/>
    <property type="evidence" value="ECO:0007669"/>
    <property type="project" value="UniProtKB-UniRule"/>
</dbReference>
<dbReference type="SMART" id="SM01193">
    <property type="entry name" value="Enolase_N"/>
    <property type="match status" value="1"/>
</dbReference>
<evidence type="ECO:0000256" key="7">
    <source>
        <dbReference type="ARBA" id="ARBA00022723"/>
    </source>
</evidence>
<dbReference type="HAMAP" id="MF_00318">
    <property type="entry name" value="Enolase"/>
    <property type="match status" value="1"/>
</dbReference>
<feature type="binding site" evidence="11">
    <location>
        <position position="367"/>
    </location>
    <ligand>
        <name>(2R)-2-phosphoglycerate</name>
        <dbReference type="ChEBI" id="CHEBI:58289"/>
    </ligand>
</feature>
<dbReference type="PRINTS" id="PR00148">
    <property type="entry name" value="ENOLASE"/>
</dbReference>
<dbReference type="Gene3D" id="3.20.20.120">
    <property type="entry name" value="Enolase-like C-terminal domain"/>
    <property type="match status" value="1"/>
</dbReference>
<feature type="active site" description="Proton acceptor" evidence="11 12">
    <location>
        <position position="337"/>
    </location>
</feature>
<evidence type="ECO:0000256" key="14">
    <source>
        <dbReference type="PIRSR" id="PIRSR001400-3"/>
    </source>
</evidence>
<organism evidence="17 18">
    <name type="scientific">Bifidobacterium tibiigranuli</name>
    <dbReference type="NCBI Taxonomy" id="2172043"/>
    <lineage>
        <taxon>Bacteria</taxon>
        <taxon>Bacillati</taxon>
        <taxon>Actinomycetota</taxon>
        <taxon>Actinomycetes</taxon>
        <taxon>Bifidobacteriales</taxon>
        <taxon>Bifidobacteriaceae</taxon>
        <taxon>Bifidobacterium</taxon>
    </lineage>
</organism>
<name>A0A5N6RY46_9BIFI</name>
<evidence type="ECO:0000256" key="2">
    <source>
        <dbReference type="ARBA" id="ARBA00009604"/>
    </source>
</evidence>
<gene>
    <name evidence="11" type="primary">eno</name>
    <name evidence="17" type="ORF">DDE84_02305</name>
</gene>